<geneLocation type="mitochondrion" evidence="2"/>
<organism evidence="2">
    <name type="scientific">Laemobothrion tinnunculi</name>
    <dbReference type="NCBI Taxonomy" id="1941263"/>
    <lineage>
        <taxon>Eukaryota</taxon>
        <taxon>Metazoa</taxon>
        <taxon>Ecdysozoa</taxon>
        <taxon>Arthropoda</taxon>
        <taxon>Hexapoda</taxon>
        <taxon>Insecta</taxon>
        <taxon>Pterygota</taxon>
        <taxon>Neoptera</taxon>
        <taxon>Paraneoptera</taxon>
        <taxon>Psocodea</taxon>
        <taxon>Troctomorpha</taxon>
        <taxon>Phthiraptera</taxon>
        <taxon>Amblycera</taxon>
        <taxon>Laemobothriidae</taxon>
        <taxon>Laemobothrion</taxon>
    </lineage>
</organism>
<keyword evidence="1" id="KW-1133">Transmembrane helix</keyword>
<keyword evidence="2" id="KW-0496">Mitochondrion</keyword>
<dbReference type="AlphaFoldDB" id="A0A7T1M8F9"/>
<sequence length="52" mass="6399">MPQLFPMPLFNLFMVGMMFFYLTLSVSFWWPTFNLKLKKKSKLHKDLKVNKW</sequence>
<reference evidence="2" key="1">
    <citation type="journal article" date="2020" name="Gene">
        <title>Structure, gene order, and nucleotide composition of mitochondrial genomes in parasitic lice from Amblycera.</title>
        <authorList>
            <person name="Sweet A.D."/>
            <person name="Johnson K.P."/>
            <person name="Cao Y."/>
            <person name="de Moya R.S."/>
            <person name="Skinner R.K."/>
            <person name="Tan M."/>
            <person name="Virrueta-Herrera S."/>
            <person name="Cameron S.L."/>
        </authorList>
    </citation>
    <scope>NUCLEOTIDE SEQUENCE</scope>
    <source>
        <strain evidence="2">Latin</strain>
    </source>
</reference>
<protein>
    <submittedName>
        <fullName evidence="2">ATP synthase F0 subunit 8</fullName>
    </submittedName>
</protein>
<accession>A0A7T1M8F9</accession>
<proteinExistence type="predicted"/>
<dbReference type="EMBL" id="MW199171">
    <property type="protein sequence ID" value="QPN54257.1"/>
    <property type="molecule type" value="Genomic_DNA"/>
</dbReference>
<keyword evidence="1" id="KW-0812">Transmembrane</keyword>
<evidence type="ECO:0000256" key="1">
    <source>
        <dbReference type="SAM" id="Phobius"/>
    </source>
</evidence>
<name>A0A7T1M8F9_9NEOP</name>
<gene>
    <name evidence="2" type="primary">atp8</name>
</gene>
<feature type="transmembrane region" description="Helical" evidence="1">
    <location>
        <begin position="12"/>
        <end position="33"/>
    </location>
</feature>
<evidence type="ECO:0000313" key="2">
    <source>
        <dbReference type="EMBL" id="QPN54257.1"/>
    </source>
</evidence>
<keyword evidence="1" id="KW-0472">Membrane</keyword>